<dbReference type="InterPro" id="IPR058609">
    <property type="entry name" value="HTH_CLF-like"/>
</dbReference>
<dbReference type="Proteomes" id="UP000325081">
    <property type="component" value="Unassembled WGS sequence"/>
</dbReference>
<evidence type="ECO:0000259" key="6">
    <source>
        <dbReference type="SMART" id="SM00380"/>
    </source>
</evidence>
<organism evidence="7 8">
    <name type="scientific">Striga asiatica</name>
    <name type="common">Asiatic witchweed</name>
    <name type="synonym">Buchnera asiatica</name>
    <dbReference type="NCBI Taxonomy" id="4170"/>
    <lineage>
        <taxon>Eukaryota</taxon>
        <taxon>Viridiplantae</taxon>
        <taxon>Streptophyta</taxon>
        <taxon>Embryophyta</taxon>
        <taxon>Tracheophyta</taxon>
        <taxon>Spermatophyta</taxon>
        <taxon>Magnoliopsida</taxon>
        <taxon>eudicotyledons</taxon>
        <taxon>Gunneridae</taxon>
        <taxon>Pentapetalae</taxon>
        <taxon>asterids</taxon>
        <taxon>lamiids</taxon>
        <taxon>Lamiales</taxon>
        <taxon>Orobanchaceae</taxon>
        <taxon>Buchnereae</taxon>
        <taxon>Striga</taxon>
    </lineage>
</organism>
<dbReference type="SMART" id="SM00380">
    <property type="entry name" value="AP2"/>
    <property type="match status" value="1"/>
</dbReference>
<evidence type="ECO:0000256" key="4">
    <source>
        <dbReference type="ARBA" id="ARBA00023163"/>
    </source>
</evidence>
<keyword evidence="4" id="KW-0804">Transcription</keyword>
<dbReference type="PANTHER" id="PTHR32467:SF118">
    <property type="entry name" value="ETHYLENE-RESPONSIVE TRANSCRIPTION FACTOR RAP2-7"/>
    <property type="match status" value="1"/>
</dbReference>
<evidence type="ECO:0000256" key="2">
    <source>
        <dbReference type="ARBA" id="ARBA00023015"/>
    </source>
</evidence>
<evidence type="ECO:0000313" key="8">
    <source>
        <dbReference type="Proteomes" id="UP000325081"/>
    </source>
</evidence>
<reference evidence="8" key="1">
    <citation type="journal article" date="2019" name="Curr. Biol.">
        <title>Genome Sequence of Striga asiatica Provides Insight into the Evolution of Plant Parasitism.</title>
        <authorList>
            <person name="Yoshida S."/>
            <person name="Kim S."/>
            <person name="Wafula E.K."/>
            <person name="Tanskanen J."/>
            <person name="Kim Y.M."/>
            <person name="Honaas L."/>
            <person name="Yang Z."/>
            <person name="Spallek T."/>
            <person name="Conn C.E."/>
            <person name="Ichihashi Y."/>
            <person name="Cheong K."/>
            <person name="Cui S."/>
            <person name="Der J.P."/>
            <person name="Gundlach H."/>
            <person name="Jiao Y."/>
            <person name="Hori C."/>
            <person name="Ishida J.K."/>
            <person name="Kasahara H."/>
            <person name="Kiba T."/>
            <person name="Kim M.S."/>
            <person name="Koo N."/>
            <person name="Laohavisit A."/>
            <person name="Lee Y.H."/>
            <person name="Lumba S."/>
            <person name="McCourt P."/>
            <person name="Mortimer J.C."/>
            <person name="Mutuku J.M."/>
            <person name="Nomura T."/>
            <person name="Sasaki-Sekimoto Y."/>
            <person name="Seto Y."/>
            <person name="Wang Y."/>
            <person name="Wakatake T."/>
            <person name="Sakakibara H."/>
            <person name="Demura T."/>
            <person name="Yamaguchi S."/>
            <person name="Yoneyama K."/>
            <person name="Manabe R.I."/>
            <person name="Nelson D.C."/>
            <person name="Schulman A.H."/>
            <person name="Timko M.P."/>
            <person name="dePamphilis C.W."/>
            <person name="Choi D."/>
            <person name="Shirasu K."/>
        </authorList>
    </citation>
    <scope>NUCLEOTIDE SEQUENCE [LARGE SCALE GENOMIC DNA]</scope>
    <source>
        <strain evidence="8">cv. UVA1</strain>
    </source>
</reference>
<gene>
    <name evidence="7" type="ORF">STAS_06490</name>
</gene>
<dbReference type="EMBL" id="BKCP01004361">
    <property type="protein sequence ID" value="GER30548.1"/>
    <property type="molecule type" value="Genomic_DNA"/>
</dbReference>
<accession>A0A5A7PDA6</accession>
<sequence>MTEDQSVVGRRRIYYDQNGGKALICSDSEEEAVEDEEETEETAIKEVGISDLTSDILAQCLSRKPREIKDILQMKNLTNEEHVHILRRQSTGFPRGSWKYRDVALHKCGRWEARMGRFLGKKYMHLGLLDSAAARYMQLGLPYSEAARFYNQAAINVMEEKMWRTLSVVTMKRKLSAPKTEINLFPITALKVRSNFSRTWNQ</sequence>
<dbReference type="AlphaFoldDB" id="A0A5A7PDA6"/>
<evidence type="ECO:0000313" key="7">
    <source>
        <dbReference type="EMBL" id="GER30548.1"/>
    </source>
</evidence>
<dbReference type="GO" id="GO:0003677">
    <property type="term" value="F:DNA binding"/>
    <property type="evidence" value="ECO:0007669"/>
    <property type="project" value="UniProtKB-KW"/>
</dbReference>
<evidence type="ECO:0000256" key="5">
    <source>
        <dbReference type="ARBA" id="ARBA00023242"/>
    </source>
</evidence>
<evidence type="ECO:0000256" key="3">
    <source>
        <dbReference type="ARBA" id="ARBA00023125"/>
    </source>
</evidence>
<keyword evidence="3 7" id="KW-0238">DNA-binding</keyword>
<dbReference type="GO" id="GO:0003700">
    <property type="term" value="F:DNA-binding transcription factor activity"/>
    <property type="evidence" value="ECO:0007669"/>
    <property type="project" value="InterPro"/>
</dbReference>
<comment type="subcellular location">
    <subcellularLocation>
        <location evidence="1">Nucleus</location>
    </subcellularLocation>
</comment>
<feature type="domain" description="AP2/ERF" evidence="6">
    <location>
        <begin position="99"/>
        <end position="148"/>
    </location>
</feature>
<dbReference type="OrthoDB" id="207175at2759"/>
<dbReference type="Pfam" id="PF25996">
    <property type="entry name" value="HTH_CLF_N"/>
    <property type="match status" value="1"/>
</dbReference>
<keyword evidence="5" id="KW-0539">Nucleus</keyword>
<keyword evidence="8" id="KW-1185">Reference proteome</keyword>
<proteinExistence type="predicted"/>
<evidence type="ECO:0000256" key="1">
    <source>
        <dbReference type="ARBA" id="ARBA00004123"/>
    </source>
</evidence>
<dbReference type="PANTHER" id="PTHR32467">
    <property type="entry name" value="AP2-LIKE ETHYLENE-RESPONSIVE TRANSCRIPTION FACTOR"/>
    <property type="match status" value="1"/>
</dbReference>
<name>A0A5A7PDA6_STRAF</name>
<comment type="caution">
    <text evidence="7">The sequence shown here is derived from an EMBL/GenBank/DDBJ whole genome shotgun (WGS) entry which is preliminary data.</text>
</comment>
<dbReference type="GO" id="GO:0005634">
    <property type="term" value="C:nucleus"/>
    <property type="evidence" value="ECO:0007669"/>
    <property type="project" value="UniProtKB-SubCell"/>
</dbReference>
<protein>
    <submittedName>
        <fullName evidence="7">Integrase-type DNA-binding superfamily protein</fullName>
    </submittedName>
</protein>
<keyword evidence="2" id="KW-0805">Transcription regulation</keyword>
<dbReference type="InterPro" id="IPR001471">
    <property type="entry name" value="AP2/ERF_dom"/>
</dbReference>